<dbReference type="Proteomes" id="UP001642360">
    <property type="component" value="Unassembled WGS sequence"/>
</dbReference>
<dbReference type="SUPFAM" id="SSF56655">
    <property type="entry name" value="Carbohydrate phosphatase"/>
    <property type="match status" value="1"/>
</dbReference>
<dbReference type="InterPro" id="IPR000146">
    <property type="entry name" value="FBPase_class-1"/>
</dbReference>
<dbReference type="InterPro" id="IPR044015">
    <property type="entry name" value="FBPase_C_dom"/>
</dbReference>
<dbReference type="PANTHER" id="PTHR11556:SF41">
    <property type="entry name" value="FRUCTOSE-1,6-BISPHOSPHATASE, CYTOSOLIC"/>
    <property type="match status" value="1"/>
</dbReference>
<evidence type="ECO:0000313" key="2">
    <source>
        <dbReference type="EMBL" id="CAK9143406.1"/>
    </source>
</evidence>
<comment type="caution">
    <text evidence="2">The sequence shown here is derived from an EMBL/GenBank/DDBJ whole genome shotgun (WGS) entry which is preliminary data.</text>
</comment>
<evidence type="ECO:0000259" key="1">
    <source>
        <dbReference type="Pfam" id="PF18913"/>
    </source>
</evidence>
<accession>A0ABC8REL4</accession>
<dbReference type="AlphaFoldDB" id="A0ABC8REL4"/>
<dbReference type="PANTHER" id="PTHR11556">
    <property type="entry name" value="FRUCTOSE-1,6-BISPHOSPHATASE-RELATED"/>
    <property type="match status" value="1"/>
</dbReference>
<reference evidence="2 3" key="1">
    <citation type="submission" date="2024-02" db="EMBL/GenBank/DDBJ databases">
        <authorList>
            <person name="Vignale AGUSTIN F."/>
            <person name="Sosa J E."/>
            <person name="Modenutti C."/>
        </authorList>
    </citation>
    <scope>NUCLEOTIDE SEQUENCE [LARGE SCALE GENOMIC DNA]</scope>
</reference>
<sequence>MSFLMEQSGGQAFTGKQRALELVPKKIHERSSIFLGSYDDIEEIKSLYAAAQEQDA</sequence>
<evidence type="ECO:0000313" key="3">
    <source>
        <dbReference type="Proteomes" id="UP001642360"/>
    </source>
</evidence>
<protein>
    <recommendedName>
        <fullName evidence="1">Fructose-1-6-bisphosphatase class 1 C-terminal domain-containing protein</fullName>
    </recommendedName>
</protein>
<feature type="domain" description="Fructose-1-6-bisphosphatase class 1 C-terminal" evidence="1">
    <location>
        <begin position="1"/>
        <end position="48"/>
    </location>
</feature>
<dbReference type="Gene3D" id="3.40.190.80">
    <property type="match status" value="1"/>
</dbReference>
<dbReference type="EMBL" id="CAUOFW020001298">
    <property type="protein sequence ID" value="CAK9143406.1"/>
    <property type="molecule type" value="Genomic_DNA"/>
</dbReference>
<keyword evidence="3" id="KW-1185">Reference proteome</keyword>
<proteinExistence type="predicted"/>
<name>A0ABC8REL4_9AQUA</name>
<gene>
    <name evidence="2" type="ORF">ILEXP_LOCUS11118</name>
</gene>
<dbReference type="Pfam" id="PF18913">
    <property type="entry name" value="FBPase_C"/>
    <property type="match status" value="1"/>
</dbReference>
<organism evidence="2 3">
    <name type="scientific">Ilex paraguariensis</name>
    <name type="common">yerba mate</name>
    <dbReference type="NCBI Taxonomy" id="185542"/>
    <lineage>
        <taxon>Eukaryota</taxon>
        <taxon>Viridiplantae</taxon>
        <taxon>Streptophyta</taxon>
        <taxon>Embryophyta</taxon>
        <taxon>Tracheophyta</taxon>
        <taxon>Spermatophyta</taxon>
        <taxon>Magnoliopsida</taxon>
        <taxon>eudicotyledons</taxon>
        <taxon>Gunneridae</taxon>
        <taxon>Pentapetalae</taxon>
        <taxon>asterids</taxon>
        <taxon>campanulids</taxon>
        <taxon>Aquifoliales</taxon>
        <taxon>Aquifoliaceae</taxon>
        <taxon>Ilex</taxon>
    </lineage>
</organism>